<accession>A0ABS5QSF7</accession>
<evidence type="ECO:0000313" key="2">
    <source>
        <dbReference type="Proteomes" id="UP000735205"/>
    </source>
</evidence>
<evidence type="ECO:0000313" key="1">
    <source>
        <dbReference type="EMBL" id="MBS9336141.1"/>
    </source>
</evidence>
<dbReference type="RefSeq" id="WP_213792689.1">
    <property type="nucleotide sequence ID" value="NZ_JAAMFJ010000001.1"/>
</dbReference>
<sequence length="53" mass="5924">MRNRWVSFGNERVFFDEQSTARQVMAVEPSNLGVLDLSMPSAAGNSSPRHDDL</sequence>
<protein>
    <submittedName>
        <fullName evidence="1">Uncharacterized protein</fullName>
    </submittedName>
</protein>
<dbReference type="EMBL" id="JAAMFJ010000001">
    <property type="protein sequence ID" value="MBS9336141.1"/>
    <property type="molecule type" value="Genomic_DNA"/>
</dbReference>
<reference evidence="1 2" key="1">
    <citation type="submission" date="2020-02" db="EMBL/GenBank/DDBJ databases">
        <title>Fructobacillus sp. isolated from paper mulberry of Taiwan.</title>
        <authorList>
            <person name="Lin S.-T."/>
        </authorList>
    </citation>
    <scope>NUCLEOTIDE SEQUENCE [LARGE SCALE GENOMIC DNA]</scope>
    <source>
        <strain evidence="1 2">M1-21</strain>
    </source>
</reference>
<dbReference type="Proteomes" id="UP000735205">
    <property type="component" value="Unassembled WGS sequence"/>
</dbReference>
<proteinExistence type="predicted"/>
<name>A0ABS5QSF7_9LACO</name>
<gene>
    <name evidence="1" type="ORF">G6R28_02700</name>
</gene>
<comment type="caution">
    <text evidence="1">The sequence shown here is derived from an EMBL/GenBank/DDBJ whole genome shotgun (WGS) entry which is preliminary data.</text>
</comment>
<keyword evidence="2" id="KW-1185">Reference proteome</keyword>
<organism evidence="1 2">
    <name type="scientific">Fructobacillus papyrifericola</name>
    <dbReference type="NCBI Taxonomy" id="2713172"/>
    <lineage>
        <taxon>Bacteria</taxon>
        <taxon>Bacillati</taxon>
        <taxon>Bacillota</taxon>
        <taxon>Bacilli</taxon>
        <taxon>Lactobacillales</taxon>
        <taxon>Lactobacillaceae</taxon>
        <taxon>Fructobacillus</taxon>
    </lineage>
</organism>